<feature type="non-terminal residue" evidence="2">
    <location>
        <position position="1"/>
    </location>
</feature>
<gene>
    <name evidence="2" type="ORF">J1N35_005707</name>
</gene>
<evidence type="ECO:0000313" key="3">
    <source>
        <dbReference type="Proteomes" id="UP000828251"/>
    </source>
</evidence>
<dbReference type="AlphaFoldDB" id="A0A9D3WEE4"/>
<feature type="region of interest" description="Disordered" evidence="1">
    <location>
        <begin position="1"/>
        <end position="24"/>
    </location>
</feature>
<comment type="caution">
    <text evidence="2">The sequence shown here is derived from an EMBL/GenBank/DDBJ whole genome shotgun (WGS) entry which is preliminary data.</text>
</comment>
<accession>A0A9D3WEE4</accession>
<sequence>SLASALMDYESKQSLPTSGTDNSELGTEALTRLLGKVLEGVFEARVKEMEETL</sequence>
<evidence type="ECO:0000256" key="1">
    <source>
        <dbReference type="SAM" id="MobiDB-lite"/>
    </source>
</evidence>
<reference evidence="2 3" key="1">
    <citation type="journal article" date="2021" name="Plant Biotechnol. J.">
        <title>Multi-omics assisted identification of the key and species-specific regulatory components of drought-tolerant mechanisms in Gossypium stocksii.</title>
        <authorList>
            <person name="Yu D."/>
            <person name="Ke L."/>
            <person name="Zhang D."/>
            <person name="Wu Y."/>
            <person name="Sun Y."/>
            <person name="Mei J."/>
            <person name="Sun J."/>
            <person name="Sun Y."/>
        </authorList>
    </citation>
    <scope>NUCLEOTIDE SEQUENCE [LARGE SCALE GENOMIC DNA]</scope>
    <source>
        <strain evidence="3">cv. E1</strain>
        <tissue evidence="2">Leaf</tissue>
    </source>
</reference>
<dbReference type="EMBL" id="JAIQCV010000002">
    <property type="protein sequence ID" value="KAH1122547.1"/>
    <property type="molecule type" value="Genomic_DNA"/>
</dbReference>
<name>A0A9D3WEE4_9ROSI</name>
<proteinExistence type="predicted"/>
<protein>
    <submittedName>
        <fullName evidence="2">Uncharacterized protein</fullName>
    </submittedName>
</protein>
<dbReference type="Proteomes" id="UP000828251">
    <property type="component" value="Unassembled WGS sequence"/>
</dbReference>
<keyword evidence="3" id="KW-1185">Reference proteome</keyword>
<organism evidence="2 3">
    <name type="scientific">Gossypium stocksii</name>
    <dbReference type="NCBI Taxonomy" id="47602"/>
    <lineage>
        <taxon>Eukaryota</taxon>
        <taxon>Viridiplantae</taxon>
        <taxon>Streptophyta</taxon>
        <taxon>Embryophyta</taxon>
        <taxon>Tracheophyta</taxon>
        <taxon>Spermatophyta</taxon>
        <taxon>Magnoliopsida</taxon>
        <taxon>eudicotyledons</taxon>
        <taxon>Gunneridae</taxon>
        <taxon>Pentapetalae</taxon>
        <taxon>rosids</taxon>
        <taxon>malvids</taxon>
        <taxon>Malvales</taxon>
        <taxon>Malvaceae</taxon>
        <taxon>Malvoideae</taxon>
        <taxon>Gossypium</taxon>
    </lineage>
</organism>
<evidence type="ECO:0000313" key="2">
    <source>
        <dbReference type="EMBL" id="KAH1122547.1"/>
    </source>
</evidence>
<feature type="compositionally biased region" description="Polar residues" evidence="1">
    <location>
        <begin position="12"/>
        <end position="24"/>
    </location>
</feature>